<dbReference type="SFLD" id="SFLDG01067">
    <property type="entry name" value="SPASM/twitch_domain_containing"/>
    <property type="match status" value="1"/>
</dbReference>
<dbReference type="SFLD" id="SFLDS00029">
    <property type="entry name" value="Radical_SAM"/>
    <property type="match status" value="1"/>
</dbReference>
<evidence type="ECO:0000313" key="9">
    <source>
        <dbReference type="Proteomes" id="UP000823928"/>
    </source>
</evidence>
<dbReference type="NCBIfam" id="TIGR04085">
    <property type="entry name" value="rSAM_more_4Fe4S"/>
    <property type="match status" value="1"/>
</dbReference>
<comment type="caution">
    <text evidence="8">The sequence shown here is derived from an EMBL/GenBank/DDBJ whole genome shotgun (WGS) entry which is preliminary data.</text>
</comment>
<dbReference type="PANTHER" id="PTHR43787:SF3">
    <property type="entry name" value="ARYLSULFATASE REGULATORY PROTEIN"/>
    <property type="match status" value="1"/>
</dbReference>
<evidence type="ECO:0000256" key="3">
    <source>
        <dbReference type="ARBA" id="ARBA00022691"/>
    </source>
</evidence>
<dbReference type="InterPro" id="IPR007197">
    <property type="entry name" value="rSAM"/>
</dbReference>
<dbReference type="GO" id="GO:0046872">
    <property type="term" value="F:metal ion binding"/>
    <property type="evidence" value="ECO:0007669"/>
    <property type="project" value="UniProtKB-KW"/>
</dbReference>
<dbReference type="SUPFAM" id="SSF102114">
    <property type="entry name" value="Radical SAM enzymes"/>
    <property type="match status" value="1"/>
</dbReference>
<evidence type="ECO:0000259" key="7">
    <source>
        <dbReference type="PROSITE" id="PS51918"/>
    </source>
</evidence>
<evidence type="ECO:0000256" key="1">
    <source>
        <dbReference type="ARBA" id="ARBA00001966"/>
    </source>
</evidence>
<dbReference type="GO" id="GO:0051539">
    <property type="term" value="F:4 iron, 4 sulfur cluster binding"/>
    <property type="evidence" value="ECO:0007669"/>
    <property type="project" value="UniProtKB-KW"/>
</dbReference>
<dbReference type="InterPro" id="IPR023885">
    <property type="entry name" value="4Fe4S-binding_SPASM_dom"/>
</dbReference>
<dbReference type="Gene3D" id="3.20.20.70">
    <property type="entry name" value="Aldolase class I"/>
    <property type="match status" value="1"/>
</dbReference>
<accession>A0A9D1JQ41</accession>
<dbReference type="CDD" id="cd01335">
    <property type="entry name" value="Radical_SAM"/>
    <property type="match status" value="1"/>
</dbReference>
<keyword evidence="2" id="KW-0004">4Fe-4S</keyword>
<dbReference type="Pfam" id="PF04055">
    <property type="entry name" value="Radical_SAM"/>
    <property type="match status" value="1"/>
</dbReference>
<keyword evidence="4" id="KW-0479">Metal-binding</keyword>
<feature type="domain" description="Radical SAM core" evidence="7">
    <location>
        <begin position="89"/>
        <end position="323"/>
    </location>
</feature>
<evidence type="ECO:0000256" key="6">
    <source>
        <dbReference type="ARBA" id="ARBA00023014"/>
    </source>
</evidence>
<comment type="cofactor">
    <cofactor evidence="1">
        <name>[4Fe-4S] cluster</name>
        <dbReference type="ChEBI" id="CHEBI:49883"/>
    </cofactor>
</comment>
<evidence type="ECO:0000256" key="5">
    <source>
        <dbReference type="ARBA" id="ARBA00023004"/>
    </source>
</evidence>
<reference evidence="8" key="1">
    <citation type="submission" date="2020-10" db="EMBL/GenBank/DDBJ databases">
        <authorList>
            <person name="Gilroy R."/>
        </authorList>
    </citation>
    <scope>NUCLEOTIDE SEQUENCE</scope>
    <source>
        <strain evidence="8">6276</strain>
    </source>
</reference>
<gene>
    <name evidence="8" type="ORF">IAC10_14850</name>
</gene>
<dbReference type="PROSITE" id="PS51918">
    <property type="entry name" value="RADICAL_SAM"/>
    <property type="match status" value="1"/>
</dbReference>
<dbReference type="PANTHER" id="PTHR43787">
    <property type="entry name" value="FEMO COFACTOR BIOSYNTHESIS PROTEIN NIFB-RELATED"/>
    <property type="match status" value="1"/>
</dbReference>
<evidence type="ECO:0000313" key="8">
    <source>
        <dbReference type="EMBL" id="HIS37880.1"/>
    </source>
</evidence>
<evidence type="ECO:0000256" key="2">
    <source>
        <dbReference type="ARBA" id="ARBA00022485"/>
    </source>
</evidence>
<keyword evidence="5" id="KW-0408">Iron</keyword>
<reference evidence="8" key="2">
    <citation type="journal article" date="2021" name="PeerJ">
        <title>Extensive microbial diversity within the chicken gut microbiome revealed by metagenomics and culture.</title>
        <authorList>
            <person name="Gilroy R."/>
            <person name="Ravi A."/>
            <person name="Getino M."/>
            <person name="Pursley I."/>
            <person name="Horton D.L."/>
            <person name="Alikhan N.F."/>
            <person name="Baker D."/>
            <person name="Gharbi K."/>
            <person name="Hall N."/>
            <person name="Watson M."/>
            <person name="Adriaenssens E.M."/>
            <person name="Foster-Nyarko E."/>
            <person name="Jarju S."/>
            <person name="Secka A."/>
            <person name="Antonio M."/>
            <person name="Oren A."/>
            <person name="Chaudhuri R.R."/>
            <person name="La Ragione R."/>
            <person name="Hildebrand F."/>
            <person name="Pallen M.J."/>
        </authorList>
    </citation>
    <scope>NUCLEOTIDE SEQUENCE</scope>
    <source>
        <strain evidence="8">6276</strain>
    </source>
</reference>
<dbReference type="InterPro" id="IPR013785">
    <property type="entry name" value="Aldolase_TIM"/>
</dbReference>
<proteinExistence type="predicted"/>
<dbReference type="EMBL" id="DVIU01000304">
    <property type="protein sequence ID" value="HIS37880.1"/>
    <property type="molecule type" value="Genomic_DNA"/>
</dbReference>
<dbReference type="Proteomes" id="UP000823928">
    <property type="component" value="Unassembled WGS sequence"/>
</dbReference>
<dbReference type="AlphaFoldDB" id="A0A9D1JQ41"/>
<organism evidence="8 9">
    <name type="scientific">Candidatus Scatousia excrementigallinarum</name>
    <dbReference type="NCBI Taxonomy" id="2840935"/>
    <lineage>
        <taxon>Bacteria</taxon>
        <taxon>Candidatus Scatousia</taxon>
    </lineage>
</organism>
<dbReference type="GO" id="GO:0003824">
    <property type="term" value="F:catalytic activity"/>
    <property type="evidence" value="ECO:0007669"/>
    <property type="project" value="InterPro"/>
</dbReference>
<protein>
    <submittedName>
        <fullName evidence="8">SPASM domain-containing protein</fullName>
    </submittedName>
</protein>
<name>A0A9D1JQ41_9BACT</name>
<evidence type="ECO:0000256" key="4">
    <source>
        <dbReference type="ARBA" id="ARBA00022723"/>
    </source>
</evidence>
<dbReference type="InterPro" id="IPR058240">
    <property type="entry name" value="rSAM_sf"/>
</dbReference>
<sequence length="434" mass="50288">MAKEIYKPSQYNIILTPISNAVYTYIYNTKSGAIIKLEKPLYELIEKSAFEATSLQSLLSDLLKQGIVVPKNKNELNEIIFFEKVSQFNLNFQTLTLIIAPTLKCNYKCVYCFEDNQNTSPAIMSGPTITDIVSFADTFIKENPQLKKLKIHWFGGEPLLGYQDVIVPLSEKLIELTQIHNIDYEAGIVTNGYLLSPEILDNLIRLLKIYSFQITFDGQKYNYEKLKRPPKRAYEKAKDNILYLSEYIHDTKQKVQVNIRINVEKDNANDSALFYSEIKNNSRYKNNFNFYLGRLRSIVPCDDYLTLSEFEDIEQKFNDVIKKQVRLINPKKIWCSQYTMGCLCIGPEGELYKCEHDFGVNERVIGNVIDGIDYPQFLLDYFNMPIDQACKECNIYPICLGGCPNARFVNKYHCEYTIKKIINNACNYITSQKY</sequence>
<keyword evidence="6" id="KW-0411">Iron-sulfur</keyword>
<keyword evidence="3" id="KW-0949">S-adenosyl-L-methionine</keyword>